<dbReference type="EMBL" id="GBXM01017948">
    <property type="protein sequence ID" value="JAH90629.1"/>
    <property type="molecule type" value="Transcribed_RNA"/>
</dbReference>
<protein>
    <submittedName>
        <fullName evidence="1">Uncharacterized protein</fullName>
    </submittedName>
</protein>
<organism evidence="1">
    <name type="scientific">Anguilla anguilla</name>
    <name type="common">European freshwater eel</name>
    <name type="synonym">Muraena anguilla</name>
    <dbReference type="NCBI Taxonomy" id="7936"/>
    <lineage>
        <taxon>Eukaryota</taxon>
        <taxon>Metazoa</taxon>
        <taxon>Chordata</taxon>
        <taxon>Craniata</taxon>
        <taxon>Vertebrata</taxon>
        <taxon>Euteleostomi</taxon>
        <taxon>Actinopterygii</taxon>
        <taxon>Neopterygii</taxon>
        <taxon>Teleostei</taxon>
        <taxon>Anguilliformes</taxon>
        <taxon>Anguillidae</taxon>
        <taxon>Anguilla</taxon>
    </lineage>
</organism>
<sequence>MRLIYCDNRLSAFLNINHMIPSHPWSPGSLPFNYCLPAARAAAQKKQKKQSAASQLKCRVSFPRELLQRSQACR</sequence>
<reference evidence="1" key="2">
    <citation type="journal article" date="2015" name="Fish Shellfish Immunol.">
        <title>Early steps in the European eel (Anguilla anguilla)-Vibrio vulnificus interaction in the gills: Role of the RtxA13 toxin.</title>
        <authorList>
            <person name="Callol A."/>
            <person name="Pajuelo D."/>
            <person name="Ebbesson L."/>
            <person name="Teles M."/>
            <person name="MacKenzie S."/>
            <person name="Amaro C."/>
        </authorList>
    </citation>
    <scope>NUCLEOTIDE SEQUENCE</scope>
</reference>
<evidence type="ECO:0000313" key="1">
    <source>
        <dbReference type="EMBL" id="JAH90629.1"/>
    </source>
</evidence>
<proteinExistence type="predicted"/>
<dbReference type="AlphaFoldDB" id="A0A0E9WJP8"/>
<name>A0A0E9WJP8_ANGAN</name>
<accession>A0A0E9WJP8</accession>
<reference evidence="1" key="1">
    <citation type="submission" date="2014-11" db="EMBL/GenBank/DDBJ databases">
        <authorList>
            <person name="Amaro Gonzalez C."/>
        </authorList>
    </citation>
    <scope>NUCLEOTIDE SEQUENCE</scope>
</reference>